<evidence type="ECO:0000313" key="3">
    <source>
        <dbReference type="Proteomes" id="UP000009168"/>
    </source>
</evidence>
<dbReference type="Proteomes" id="UP000009168">
    <property type="component" value="Unassembled WGS sequence"/>
</dbReference>
<evidence type="ECO:0000256" key="1">
    <source>
        <dbReference type="SAM" id="Phobius"/>
    </source>
</evidence>
<accession>Q24FJ5</accession>
<dbReference type="OrthoDB" id="6349953at2759"/>
<keyword evidence="1" id="KW-0472">Membrane</keyword>
<proteinExistence type="predicted"/>
<dbReference type="EMBL" id="GG662282">
    <property type="protein sequence ID" value="EAS06555.2"/>
    <property type="molecule type" value="Genomic_DNA"/>
</dbReference>
<dbReference type="HOGENOM" id="CLU_342407_0_0_1"/>
<feature type="transmembrane region" description="Helical" evidence="1">
    <location>
        <begin position="186"/>
        <end position="207"/>
    </location>
</feature>
<keyword evidence="3" id="KW-1185">Reference proteome</keyword>
<dbReference type="InParanoid" id="Q24FJ5"/>
<dbReference type="KEGG" id="tet:TTHERM_01166310"/>
<organism evidence="2 3">
    <name type="scientific">Tetrahymena thermophila (strain SB210)</name>
    <dbReference type="NCBI Taxonomy" id="312017"/>
    <lineage>
        <taxon>Eukaryota</taxon>
        <taxon>Sar</taxon>
        <taxon>Alveolata</taxon>
        <taxon>Ciliophora</taxon>
        <taxon>Intramacronucleata</taxon>
        <taxon>Oligohymenophorea</taxon>
        <taxon>Hymenostomatida</taxon>
        <taxon>Tetrahymenina</taxon>
        <taxon>Tetrahymenidae</taxon>
        <taxon>Tetrahymena</taxon>
    </lineage>
</organism>
<dbReference type="GeneID" id="7841058"/>
<dbReference type="RefSeq" id="XP_001026800.2">
    <property type="nucleotide sequence ID" value="XM_001026800.2"/>
</dbReference>
<keyword evidence="1" id="KW-1133">Transmembrane helix</keyword>
<keyword evidence="1 2" id="KW-0812">Transmembrane</keyword>
<protein>
    <submittedName>
        <fullName evidence="2">Transmembrane protein, putative</fullName>
    </submittedName>
</protein>
<sequence>MNITLLASNQYFKDLEITRKCQNSKGRSQNFVKGKSRSVIKRLRYIKQIDPSYIKDITVIEKNINFPKYLKLLAHYNDIEIYKFKFKRYLVQWGSQLVTKTRNKLNSDIINALEFLKKNLQYNSIAIAKEDIQSYLYIEFLFIKKIRQQFLCLYIVIIIFYVSTLYQQFFMKNFFRLSNLCFIKNILIYVYITNRLQLIYLLSNFLFNGVFQYLKQQHQKFSIFFFIFIKNYHKQQFIICIKQFQKKIQVQII</sequence>
<name>Q24FJ5_TETTS</name>
<feature type="transmembrane region" description="Helical" evidence="1">
    <location>
        <begin position="150"/>
        <end position="166"/>
    </location>
</feature>
<evidence type="ECO:0000313" key="2">
    <source>
        <dbReference type="EMBL" id="EAS06555.2"/>
    </source>
</evidence>
<reference evidence="3" key="1">
    <citation type="journal article" date="2006" name="PLoS Biol.">
        <title>Macronuclear genome sequence of the ciliate Tetrahymena thermophila, a model eukaryote.</title>
        <authorList>
            <person name="Eisen J.A."/>
            <person name="Coyne R.S."/>
            <person name="Wu M."/>
            <person name="Wu D."/>
            <person name="Thiagarajan M."/>
            <person name="Wortman J.R."/>
            <person name="Badger J.H."/>
            <person name="Ren Q."/>
            <person name="Amedeo P."/>
            <person name="Jones K.M."/>
            <person name="Tallon L.J."/>
            <person name="Delcher A.L."/>
            <person name="Salzberg S.L."/>
            <person name="Silva J.C."/>
            <person name="Haas B.J."/>
            <person name="Majoros W.H."/>
            <person name="Farzad M."/>
            <person name="Carlton J.M."/>
            <person name="Smith R.K. Jr."/>
            <person name="Garg J."/>
            <person name="Pearlman R.E."/>
            <person name="Karrer K.M."/>
            <person name="Sun L."/>
            <person name="Manning G."/>
            <person name="Elde N.C."/>
            <person name="Turkewitz A.P."/>
            <person name="Asai D.J."/>
            <person name="Wilkes D.E."/>
            <person name="Wang Y."/>
            <person name="Cai H."/>
            <person name="Collins K."/>
            <person name="Stewart B.A."/>
            <person name="Lee S.R."/>
            <person name="Wilamowska K."/>
            <person name="Weinberg Z."/>
            <person name="Ruzzo W.L."/>
            <person name="Wloga D."/>
            <person name="Gaertig J."/>
            <person name="Frankel J."/>
            <person name="Tsao C.-C."/>
            <person name="Gorovsky M.A."/>
            <person name="Keeling P.J."/>
            <person name="Waller R.F."/>
            <person name="Patron N.J."/>
            <person name="Cherry J.M."/>
            <person name="Stover N.A."/>
            <person name="Krieger C.J."/>
            <person name="del Toro C."/>
            <person name="Ryder H.F."/>
            <person name="Williamson S.C."/>
            <person name="Barbeau R.A."/>
            <person name="Hamilton E.P."/>
            <person name="Orias E."/>
        </authorList>
    </citation>
    <scope>NUCLEOTIDE SEQUENCE [LARGE SCALE GENOMIC DNA]</scope>
    <source>
        <strain evidence="3">SB210</strain>
    </source>
</reference>
<gene>
    <name evidence="2" type="ORF">TTHERM_01166310</name>
</gene>
<dbReference type="AlphaFoldDB" id="Q24FJ5"/>